<sequence length="111" mass="12661">MTRSTPEPALNATVGRKTTRSTPEPALKATVRRKMTMSTPEPARLFQLSHYASLKTFQFRCHIQCAPEPYTRVVFPTWNLSVPKLRPYSQATAAFAIQRNLKNLKFPHFLA</sequence>
<comment type="caution">
    <text evidence="2">The sequence shown here is derived from an EMBL/GenBank/DDBJ whole genome shotgun (WGS) entry which is preliminary data.</text>
</comment>
<protein>
    <submittedName>
        <fullName evidence="2">Uncharacterized protein</fullName>
    </submittedName>
</protein>
<gene>
    <name evidence="2" type="ORF">AVEN_137184_1</name>
</gene>
<feature type="region of interest" description="Disordered" evidence="1">
    <location>
        <begin position="1"/>
        <end position="24"/>
    </location>
</feature>
<name>A0A4Y2V6Q8_ARAVE</name>
<accession>A0A4Y2V6Q8</accession>
<keyword evidence="3" id="KW-1185">Reference proteome</keyword>
<evidence type="ECO:0000313" key="3">
    <source>
        <dbReference type="Proteomes" id="UP000499080"/>
    </source>
</evidence>
<dbReference type="AlphaFoldDB" id="A0A4Y2V6Q8"/>
<evidence type="ECO:0000313" key="2">
    <source>
        <dbReference type="EMBL" id="GBO20231.1"/>
    </source>
</evidence>
<proteinExistence type="predicted"/>
<organism evidence="2 3">
    <name type="scientific">Araneus ventricosus</name>
    <name type="common">Orbweaver spider</name>
    <name type="synonym">Epeira ventricosa</name>
    <dbReference type="NCBI Taxonomy" id="182803"/>
    <lineage>
        <taxon>Eukaryota</taxon>
        <taxon>Metazoa</taxon>
        <taxon>Ecdysozoa</taxon>
        <taxon>Arthropoda</taxon>
        <taxon>Chelicerata</taxon>
        <taxon>Arachnida</taxon>
        <taxon>Araneae</taxon>
        <taxon>Araneomorphae</taxon>
        <taxon>Entelegynae</taxon>
        <taxon>Araneoidea</taxon>
        <taxon>Araneidae</taxon>
        <taxon>Araneus</taxon>
    </lineage>
</organism>
<dbReference type="EMBL" id="BGPR01043624">
    <property type="protein sequence ID" value="GBO20231.1"/>
    <property type="molecule type" value="Genomic_DNA"/>
</dbReference>
<evidence type="ECO:0000256" key="1">
    <source>
        <dbReference type="SAM" id="MobiDB-lite"/>
    </source>
</evidence>
<reference evidence="2 3" key="1">
    <citation type="journal article" date="2019" name="Sci. Rep.">
        <title>Orb-weaving spider Araneus ventricosus genome elucidates the spidroin gene catalogue.</title>
        <authorList>
            <person name="Kono N."/>
            <person name="Nakamura H."/>
            <person name="Ohtoshi R."/>
            <person name="Moran D.A.P."/>
            <person name="Shinohara A."/>
            <person name="Yoshida Y."/>
            <person name="Fujiwara M."/>
            <person name="Mori M."/>
            <person name="Tomita M."/>
            <person name="Arakawa K."/>
        </authorList>
    </citation>
    <scope>NUCLEOTIDE SEQUENCE [LARGE SCALE GENOMIC DNA]</scope>
</reference>
<dbReference type="Proteomes" id="UP000499080">
    <property type="component" value="Unassembled WGS sequence"/>
</dbReference>